<proteinExistence type="predicted"/>
<dbReference type="CDD" id="cd22249">
    <property type="entry name" value="UDM1_RNF168_RNF169-like"/>
    <property type="match status" value="1"/>
</dbReference>
<organism evidence="2 3">
    <name type="scientific">Liparis tanakae</name>
    <name type="common">Tanaka's snailfish</name>
    <dbReference type="NCBI Taxonomy" id="230148"/>
    <lineage>
        <taxon>Eukaryota</taxon>
        <taxon>Metazoa</taxon>
        <taxon>Chordata</taxon>
        <taxon>Craniata</taxon>
        <taxon>Vertebrata</taxon>
        <taxon>Euteleostomi</taxon>
        <taxon>Actinopterygii</taxon>
        <taxon>Neopterygii</taxon>
        <taxon>Teleostei</taxon>
        <taxon>Neoteleostei</taxon>
        <taxon>Acanthomorphata</taxon>
        <taxon>Eupercaria</taxon>
        <taxon>Perciformes</taxon>
        <taxon>Cottioidei</taxon>
        <taxon>Cottales</taxon>
        <taxon>Liparidae</taxon>
        <taxon>Liparis</taxon>
    </lineage>
</organism>
<feature type="region of interest" description="Disordered" evidence="1">
    <location>
        <begin position="208"/>
        <end position="263"/>
    </location>
</feature>
<dbReference type="EMBL" id="SRLO01002205">
    <property type="protein sequence ID" value="TNN33556.1"/>
    <property type="molecule type" value="Genomic_DNA"/>
</dbReference>
<dbReference type="AlphaFoldDB" id="A0A4Z2EX73"/>
<feature type="region of interest" description="Disordered" evidence="1">
    <location>
        <begin position="106"/>
        <end position="194"/>
    </location>
</feature>
<comment type="caution">
    <text evidence="2">The sequence shown here is derived from an EMBL/GenBank/DDBJ whole genome shotgun (WGS) entry which is preliminary data.</text>
</comment>
<evidence type="ECO:0000256" key="1">
    <source>
        <dbReference type="SAM" id="MobiDB-lite"/>
    </source>
</evidence>
<reference evidence="2 3" key="1">
    <citation type="submission" date="2019-03" db="EMBL/GenBank/DDBJ databases">
        <title>First draft genome of Liparis tanakae, snailfish: a comprehensive survey of snailfish specific genes.</title>
        <authorList>
            <person name="Kim W."/>
            <person name="Song I."/>
            <person name="Jeong J.-H."/>
            <person name="Kim D."/>
            <person name="Kim S."/>
            <person name="Ryu S."/>
            <person name="Song J.Y."/>
            <person name="Lee S.K."/>
        </authorList>
    </citation>
    <scope>NUCLEOTIDE SEQUENCE [LARGE SCALE GENOMIC DNA]</scope>
    <source>
        <tissue evidence="2">Muscle</tissue>
    </source>
</reference>
<dbReference type="Proteomes" id="UP000314294">
    <property type="component" value="Unassembled WGS sequence"/>
</dbReference>
<sequence length="314" mass="35815">MTGSTAVEVALGFGSIYPHGCVLQEDTPPAGHTCTSWRTRPLQDTPAPPGGHAPCRIHLPLLEDTPPAGHTSTSCRTHLHLLQDTPPAGHTSTSCRTRLLNSRQRLPKDIHLLSPRPTTSSPYYNDMNVKKASLKREEEEQVKRQREEEEQVKRQREEEEQMKRQREEEEQMKRQREEEEQMKQQQVNFRRRKRSRCTLGVGRAAGALQEEEEQQVHFRRRKSSRCTSGGGRGAGALQEEEEEQVHFRGVSLHTESSSEEANRPNRNFQCACLSNVSVIIRSFDRSRDRRSLRTCSVKPDMAPLVPASLRPEAR</sequence>
<name>A0A4Z2EX73_9TELE</name>
<keyword evidence="3" id="KW-1185">Reference proteome</keyword>
<feature type="compositionally biased region" description="Basic and acidic residues" evidence="1">
    <location>
        <begin position="134"/>
        <end position="177"/>
    </location>
</feature>
<evidence type="ECO:0000313" key="3">
    <source>
        <dbReference type="Proteomes" id="UP000314294"/>
    </source>
</evidence>
<gene>
    <name evidence="2" type="ORF">EYF80_056281</name>
</gene>
<protein>
    <submittedName>
        <fullName evidence="2">Uncharacterized protein</fullName>
    </submittedName>
</protein>
<accession>A0A4Z2EX73</accession>
<evidence type="ECO:0000313" key="2">
    <source>
        <dbReference type="EMBL" id="TNN33556.1"/>
    </source>
</evidence>